<dbReference type="Proteomes" id="UP000249819">
    <property type="component" value="Unassembled WGS sequence"/>
</dbReference>
<accession>A0A327W572</accession>
<sequence length="367" mass="42244">MNILERLSKNGDKITFYYDYGRKKGQRPSTGIFIYTHPKSREEKIHNKQARALIDVKKSQKTIEQQAIGSAYIPPHKFKANFLDYYDEYVEKNKRDGNRHLSNSFTQFKEFLKKDFISPIEVTENLCKEFRRYLLDKYTGETPSDYFTRFKWVLDAATSDGYYIKSPSEEVAAKSNPSTMLKDLLEVEEYLQLLVTPCLNQEVQEAFILCCYTGLRWCDVKTLSWDQIKGPTLVTRIIQAKTGQPVTLTLHPIARAILGKRKARLDSLPNENTLVFRLPSADGANKMLLQWVKAAGIDKHITWSCARLSFSILLQDKLVDDATVACLLGHTTTDQVKKIYKRHRPKDESATISNLPSPELLPYFLQL</sequence>
<dbReference type="Gene3D" id="1.10.150.130">
    <property type="match status" value="1"/>
</dbReference>
<dbReference type="InterPro" id="IPR010998">
    <property type="entry name" value="Integrase_recombinase_N"/>
</dbReference>
<name>A0A327W572_9BACT</name>
<keyword evidence="1" id="KW-0238">DNA-binding</keyword>
<evidence type="ECO:0000313" key="4">
    <source>
        <dbReference type="EMBL" id="RAJ80128.1"/>
    </source>
</evidence>
<comment type="caution">
    <text evidence="4">The sequence shown here is derived from an EMBL/GenBank/DDBJ whole genome shotgun (WGS) entry which is preliminary data.</text>
</comment>
<dbReference type="Gene3D" id="1.10.443.10">
    <property type="entry name" value="Intergrase catalytic core"/>
    <property type="match status" value="1"/>
</dbReference>
<dbReference type="EMBL" id="QLMA01000005">
    <property type="protein sequence ID" value="RAJ80128.1"/>
    <property type="molecule type" value="Genomic_DNA"/>
</dbReference>
<reference evidence="4 5" key="1">
    <citation type="submission" date="2018-06" db="EMBL/GenBank/DDBJ databases">
        <title>Genomic Encyclopedia of Archaeal and Bacterial Type Strains, Phase II (KMG-II): from individual species to whole genera.</title>
        <authorList>
            <person name="Goeker M."/>
        </authorList>
    </citation>
    <scope>NUCLEOTIDE SEQUENCE [LARGE SCALE GENOMIC DNA]</scope>
    <source>
        <strain evidence="4 5">DSM 29821</strain>
    </source>
</reference>
<feature type="domain" description="Tyr recombinase" evidence="3">
    <location>
        <begin position="180"/>
        <end position="354"/>
    </location>
</feature>
<dbReference type="CDD" id="cd01185">
    <property type="entry name" value="INTN1_C_like"/>
    <property type="match status" value="1"/>
</dbReference>
<dbReference type="GO" id="GO:0003677">
    <property type="term" value="F:DNA binding"/>
    <property type="evidence" value="ECO:0007669"/>
    <property type="project" value="UniProtKB-KW"/>
</dbReference>
<organism evidence="4 5">
    <name type="scientific">Chitinophaga dinghuensis</name>
    <dbReference type="NCBI Taxonomy" id="1539050"/>
    <lineage>
        <taxon>Bacteria</taxon>
        <taxon>Pseudomonadati</taxon>
        <taxon>Bacteroidota</taxon>
        <taxon>Chitinophagia</taxon>
        <taxon>Chitinophagales</taxon>
        <taxon>Chitinophagaceae</taxon>
        <taxon>Chitinophaga</taxon>
    </lineage>
</organism>
<evidence type="ECO:0000256" key="2">
    <source>
        <dbReference type="ARBA" id="ARBA00023172"/>
    </source>
</evidence>
<dbReference type="RefSeq" id="WP_111593143.1">
    <property type="nucleotide sequence ID" value="NZ_QLMA01000005.1"/>
</dbReference>
<evidence type="ECO:0000313" key="5">
    <source>
        <dbReference type="Proteomes" id="UP000249819"/>
    </source>
</evidence>
<keyword evidence="5" id="KW-1185">Reference proteome</keyword>
<dbReference type="GO" id="GO:0015074">
    <property type="term" value="P:DNA integration"/>
    <property type="evidence" value="ECO:0007669"/>
    <property type="project" value="InterPro"/>
</dbReference>
<dbReference type="OrthoDB" id="9806835at2"/>
<evidence type="ECO:0000256" key="1">
    <source>
        <dbReference type="ARBA" id="ARBA00023125"/>
    </source>
</evidence>
<dbReference type="InterPro" id="IPR011010">
    <property type="entry name" value="DNA_brk_join_enz"/>
</dbReference>
<dbReference type="Pfam" id="PF13102">
    <property type="entry name" value="Phage_int_SAM_5"/>
    <property type="match status" value="1"/>
</dbReference>
<keyword evidence="2" id="KW-0233">DNA recombination</keyword>
<dbReference type="InterPro" id="IPR002104">
    <property type="entry name" value="Integrase_catalytic"/>
</dbReference>
<gene>
    <name evidence="4" type="ORF">CLV59_105235</name>
</gene>
<dbReference type="PROSITE" id="PS51898">
    <property type="entry name" value="TYR_RECOMBINASE"/>
    <property type="match status" value="1"/>
</dbReference>
<dbReference type="SUPFAM" id="SSF56349">
    <property type="entry name" value="DNA breaking-rejoining enzymes"/>
    <property type="match status" value="1"/>
</dbReference>
<dbReference type="GO" id="GO:0006310">
    <property type="term" value="P:DNA recombination"/>
    <property type="evidence" value="ECO:0007669"/>
    <property type="project" value="UniProtKB-KW"/>
</dbReference>
<dbReference type="AlphaFoldDB" id="A0A327W572"/>
<dbReference type="InterPro" id="IPR013762">
    <property type="entry name" value="Integrase-like_cat_sf"/>
</dbReference>
<protein>
    <submittedName>
        <fullName evidence="4">Site-specific recombinase XerD</fullName>
    </submittedName>
</protein>
<dbReference type="Pfam" id="PF00589">
    <property type="entry name" value="Phage_integrase"/>
    <property type="match status" value="1"/>
</dbReference>
<dbReference type="InterPro" id="IPR025269">
    <property type="entry name" value="SAM-like_dom"/>
</dbReference>
<evidence type="ECO:0000259" key="3">
    <source>
        <dbReference type="PROSITE" id="PS51898"/>
    </source>
</evidence>
<proteinExistence type="predicted"/>